<comment type="caution">
    <text evidence="2">The sequence shown here is derived from an EMBL/GenBank/DDBJ whole genome shotgun (WGS) entry which is preliminary data.</text>
</comment>
<evidence type="ECO:0000259" key="1">
    <source>
        <dbReference type="Pfam" id="PF07883"/>
    </source>
</evidence>
<dbReference type="Gene3D" id="2.60.120.10">
    <property type="entry name" value="Jelly Rolls"/>
    <property type="match status" value="1"/>
</dbReference>
<dbReference type="Proteomes" id="UP000578091">
    <property type="component" value="Unassembled WGS sequence"/>
</dbReference>
<dbReference type="AlphaFoldDB" id="A0A853JB74"/>
<feature type="domain" description="Cupin type-2" evidence="1">
    <location>
        <begin position="51"/>
        <end position="105"/>
    </location>
</feature>
<protein>
    <submittedName>
        <fullName evidence="2">Cupin domain-containing protein</fullName>
    </submittedName>
</protein>
<dbReference type="EMBL" id="JACCKA010000045">
    <property type="protein sequence ID" value="NZA25994.1"/>
    <property type="molecule type" value="Genomic_DNA"/>
</dbReference>
<gene>
    <name evidence="2" type="ORF">H0E84_06315</name>
</gene>
<keyword evidence="3" id="KW-1185">Reference proteome</keyword>
<evidence type="ECO:0000313" key="3">
    <source>
        <dbReference type="Proteomes" id="UP000578091"/>
    </source>
</evidence>
<proteinExistence type="predicted"/>
<dbReference type="RefSeq" id="WP_180677790.1">
    <property type="nucleotide sequence ID" value="NZ_JACCKA010000045.1"/>
</dbReference>
<name>A0A853JB74_9GAMM</name>
<dbReference type="InterPro" id="IPR013096">
    <property type="entry name" value="Cupin_2"/>
</dbReference>
<dbReference type="InterPro" id="IPR011051">
    <property type="entry name" value="RmlC_Cupin_sf"/>
</dbReference>
<evidence type="ECO:0000313" key="2">
    <source>
        <dbReference type="EMBL" id="NZA25994.1"/>
    </source>
</evidence>
<dbReference type="Pfam" id="PF07883">
    <property type="entry name" value="Cupin_2"/>
    <property type="match status" value="1"/>
</dbReference>
<dbReference type="SUPFAM" id="SSF51182">
    <property type="entry name" value="RmlC-like cupins"/>
    <property type="match status" value="1"/>
</dbReference>
<dbReference type="InterPro" id="IPR014710">
    <property type="entry name" value="RmlC-like_jellyroll"/>
</dbReference>
<accession>A0A853JB74</accession>
<sequence>MIAQPRPETAATPFVLPALAADLPQSWKSTAVAAVAGARLKLLRMDTRLHPHEVHDHDEALLVVDGRLLLEVEGKAVTVDAGELYVVPAGTVHGVAAGSHGTLLVIDPQPLRLEEISYAARLL</sequence>
<organism evidence="2 3">
    <name type="scientific">Luteimonas salinisoli</name>
    <dbReference type="NCBI Taxonomy" id="2752307"/>
    <lineage>
        <taxon>Bacteria</taxon>
        <taxon>Pseudomonadati</taxon>
        <taxon>Pseudomonadota</taxon>
        <taxon>Gammaproteobacteria</taxon>
        <taxon>Lysobacterales</taxon>
        <taxon>Lysobacteraceae</taxon>
        <taxon>Luteimonas</taxon>
    </lineage>
</organism>
<reference evidence="2 3" key="1">
    <citation type="submission" date="2020-07" db="EMBL/GenBank/DDBJ databases">
        <title>Luteimonas sp. SJ-92.</title>
        <authorList>
            <person name="Huang X.-X."/>
            <person name="Xu L."/>
            <person name="Sun J.-Q."/>
        </authorList>
    </citation>
    <scope>NUCLEOTIDE SEQUENCE [LARGE SCALE GENOMIC DNA]</scope>
    <source>
        <strain evidence="2 3">SJ-92</strain>
    </source>
</reference>